<sequence length="111" mass="12001">MTDAPGPVGLVTADLKFAAFGRQRLAEYSTPSTRGGWRARDPASTDSQLLAPQSFDVVVLRDLSVLSNLCVCQQSVFPLIHVFHAPPVGALWTSSTRVSPCLERLDACCRV</sequence>
<name>A0A016VXE0_9BILA</name>
<dbReference type="Proteomes" id="UP000024635">
    <property type="component" value="Unassembled WGS sequence"/>
</dbReference>
<evidence type="ECO:0000313" key="2">
    <source>
        <dbReference type="Proteomes" id="UP000024635"/>
    </source>
</evidence>
<keyword evidence="2" id="KW-1185">Reference proteome</keyword>
<dbReference type="AlphaFoldDB" id="A0A016VXE0"/>
<comment type="caution">
    <text evidence="1">The sequence shown here is derived from an EMBL/GenBank/DDBJ whole genome shotgun (WGS) entry which is preliminary data.</text>
</comment>
<accession>A0A016VXE0</accession>
<gene>
    <name evidence="1" type="primary">Acey_s0003.g1490</name>
    <name evidence="1" type="ORF">Y032_0003g1490</name>
</gene>
<organism evidence="1 2">
    <name type="scientific">Ancylostoma ceylanicum</name>
    <dbReference type="NCBI Taxonomy" id="53326"/>
    <lineage>
        <taxon>Eukaryota</taxon>
        <taxon>Metazoa</taxon>
        <taxon>Ecdysozoa</taxon>
        <taxon>Nematoda</taxon>
        <taxon>Chromadorea</taxon>
        <taxon>Rhabditida</taxon>
        <taxon>Rhabditina</taxon>
        <taxon>Rhabditomorpha</taxon>
        <taxon>Strongyloidea</taxon>
        <taxon>Ancylostomatidae</taxon>
        <taxon>Ancylostomatinae</taxon>
        <taxon>Ancylostoma</taxon>
    </lineage>
</organism>
<protein>
    <submittedName>
        <fullName evidence="1">Uncharacterized protein</fullName>
    </submittedName>
</protein>
<dbReference type="EMBL" id="JARK01001339">
    <property type="protein sequence ID" value="EYC32274.1"/>
    <property type="molecule type" value="Genomic_DNA"/>
</dbReference>
<proteinExistence type="predicted"/>
<reference evidence="2" key="1">
    <citation type="journal article" date="2015" name="Nat. Genet.">
        <title>The genome and transcriptome of the zoonotic hookworm Ancylostoma ceylanicum identify infection-specific gene families.</title>
        <authorList>
            <person name="Schwarz E.M."/>
            <person name="Hu Y."/>
            <person name="Antoshechkin I."/>
            <person name="Miller M.M."/>
            <person name="Sternberg P.W."/>
            <person name="Aroian R.V."/>
        </authorList>
    </citation>
    <scope>NUCLEOTIDE SEQUENCE</scope>
    <source>
        <strain evidence="2">HY135</strain>
    </source>
</reference>
<evidence type="ECO:0000313" key="1">
    <source>
        <dbReference type="EMBL" id="EYC32274.1"/>
    </source>
</evidence>